<organism evidence="3 4">
    <name type="scientific">Gloeophyllum trabeum (strain ATCC 11539 / FP-39264 / Madison 617)</name>
    <name type="common">Brown rot fungus</name>
    <dbReference type="NCBI Taxonomy" id="670483"/>
    <lineage>
        <taxon>Eukaryota</taxon>
        <taxon>Fungi</taxon>
        <taxon>Dikarya</taxon>
        <taxon>Basidiomycota</taxon>
        <taxon>Agaricomycotina</taxon>
        <taxon>Agaricomycetes</taxon>
        <taxon>Gloeophyllales</taxon>
        <taxon>Gloeophyllaceae</taxon>
        <taxon>Gloeophyllum</taxon>
    </lineage>
</organism>
<dbReference type="InterPro" id="IPR021967">
    <property type="entry name" value="Nup98_C"/>
</dbReference>
<feature type="domain" description="Nuclear pore complex protein NUP96 C-terminal" evidence="2">
    <location>
        <begin position="395"/>
        <end position="710"/>
    </location>
</feature>
<feature type="region of interest" description="Disordered" evidence="1">
    <location>
        <begin position="140"/>
        <end position="180"/>
    </location>
</feature>
<gene>
    <name evidence="3" type="ORF">GLOTRDRAFT_135098</name>
</gene>
<keyword evidence="4" id="KW-1185">Reference proteome</keyword>
<proteinExistence type="predicted"/>
<evidence type="ECO:0000313" key="4">
    <source>
        <dbReference type="Proteomes" id="UP000030669"/>
    </source>
</evidence>
<evidence type="ECO:0000313" key="3">
    <source>
        <dbReference type="EMBL" id="EPQ60401.1"/>
    </source>
</evidence>
<name>S7QKS1_GLOTA</name>
<dbReference type="Gene3D" id="1.25.40.690">
    <property type="match status" value="1"/>
</dbReference>
<feature type="region of interest" description="Disordered" evidence="1">
    <location>
        <begin position="598"/>
        <end position="631"/>
    </location>
</feature>
<sequence length="895" mass="99361">MVRFTAFESDTESDEDIQLSPDSSLRRSIGLRAPSDDEDSEAEVEREAQAQEAQDEEQDEAPVEEEERPREGRSSPLRASDLETPQSSLVRRPPSPPRQPPLPPDRALTPWARSVGVDPQKMKVMQSVFFRLPEQAEALKAEQQQQQQKQAKTPRAQSALRKSMKMSRKHGRESDGEMHRFGSQERVSFETPVVGLAPRPVRKFTRISTSESTVLGKESLRADAGLALGRSFRVGWGPGGKLAHVGTLCTPSASPKPDVDLSTVTVTSLPIEPEPLAVYRGLLQQHFNIAVFQLDASDIPFATHSPSAKLGFSTFLSALSDAGQTGSFEESLFRLGHALFDDLDPRLGASVPAEVRGRILALRRKHALSRWLQDAVAPAVERDLRERAALGDASKAFLHMTGNQIARACDVAMEGGYAKLATLIAQAGGDEDFRADILQQLEVWREEKVEGMIEAGVKKVYALLAGALGEHEVWKDLDWKRAFGLCLWFGQNGEAGIADAFKQYTDAYKGASEGAGMTPPLPWYAEAARAKSPWKVHKNGDPPDILYSLIRLYADPTCSLATILTPLSCSPSPLDYAMCWHLYILLSRIMRLRDFPDRARPPRRRRRSEEDEEGYGEEDEESEEEEEAVEGHSPTADLLASMYAHQLERAGRLEPAIFVLLHIEGSEGRERAIKEVLLRSVDLLEDGVVSNLIGVMKIPLAWINEAKALRALSKGRVWEAYELYKAALLYEKAHDLAVRHLAPEAAIRGDMDLLKQLFQGMEGKVAWYNMRGKIFVDYADIGTTLPPLLFELRAEPNAIPDAAQKFVVENMSNLIPRLIGLLPDILSDRSDPRHRAALRHMTGKLMSALAKLKAANLTQTHIQIKSADEGARLEYLHASLYENFLNNMRTVTASA</sequence>
<feature type="compositionally biased region" description="Basic residues" evidence="1">
    <location>
        <begin position="162"/>
        <end position="171"/>
    </location>
</feature>
<dbReference type="HOGENOM" id="CLU_007424_0_0_1"/>
<feature type="compositionally biased region" description="Acidic residues" evidence="1">
    <location>
        <begin position="610"/>
        <end position="628"/>
    </location>
</feature>
<dbReference type="KEGG" id="gtr:GLOTRDRAFT_135098"/>
<dbReference type="Proteomes" id="UP000030669">
    <property type="component" value="Unassembled WGS sequence"/>
</dbReference>
<dbReference type="OMA" id="ELESWGM"/>
<dbReference type="RefSeq" id="XP_007860819.1">
    <property type="nucleotide sequence ID" value="XM_007862628.1"/>
</dbReference>
<reference evidence="3 4" key="1">
    <citation type="journal article" date="2012" name="Science">
        <title>The Paleozoic origin of enzymatic lignin decomposition reconstructed from 31 fungal genomes.</title>
        <authorList>
            <person name="Floudas D."/>
            <person name="Binder M."/>
            <person name="Riley R."/>
            <person name="Barry K."/>
            <person name="Blanchette R.A."/>
            <person name="Henrissat B."/>
            <person name="Martinez A.T."/>
            <person name="Otillar R."/>
            <person name="Spatafora J.W."/>
            <person name="Yadav J.S."/>
            <person name="Aerts A."/>
            <person name="Benoit I."/>
            <person name="Boyd A."/>
            <person name="Carlson A."/>
            <person name="Copeland A."/>
            <person name="Coutinho P.M."/>
            <person name="de Vries R.P."/>
            <person name="Ferreira P."/>
            <person name="Findley K."/>
            <person name="Foster B."/>
            <person name="Gaskell J."/>
            <person name="Glotzer D."/>
            <person name="Gorecki P."/>
            <person name="Heitman J."/>
            <person name="Hesse C."/>
            <person name="Hori C."/>
            <person name="Igarashi K."/>
            <person name="Jurgens J.A."/>
            <person name="Kallen N."/>
            <person name="Kersten P."/>
            <person name="Kohler A."/>
            <person name="Kuees U."/>
            <person name="Kumar T.K.A."/>
            <person name="Kuo A."/>
            <person name="LaButti K."/>
            <person name="Larrondo L.F."/>
            <person name="Lindquist E."/>
            <person name="Ling A."/>
            <person name="Lombard V."/>
            <person name="Lucas S."/>
            <person name="Lundell T."/>
            <person name="Martin R."/>
            <person name="McLaughlin D.J."/>
            <person name="Morgenstern I."/>
            <person name="Morin E."/>
            <person name="Murat C."/>
            <person name="Nagy L.G."/>
            <person name="Nolan M."/>
            <person name="Ohm R.A."/>
            <person name="Patyshakuliyeva A."/>
            <person name="Rokas A."/>
            <person name="Ruiz-Duenas F.J."/>
            <person name="Sabat G."/>
            <person name="Salamov A."/>
            <person name="Samejima M."/>
            <person name="Schmutz J."/>
            <person name="Slot J.C."/>
            <person name="St John F."/>
            <person name="Stenlid J."/>
            <person name="Sun H."/>
            <person name="Sun S."/>
            <person name="Syed K."/>
            <person name="Tsang A."/>
            <person name="Wiebenga A."/>
            <person name="Young D."/>
            <person name="Pisabarro A."/>
            <person name="Eastwood D.C."/>
            <person name="Martin F."/>
            <person name="Cullen D."/>
            <person name="Grigoriev I.V."/>
            <person name="Hibbett D.S."/>
        </authorList>
    </citation>
    <scope>NUCLEOTIDE SEQUENCE [LARGE SCALE GENOMIC DNA]</scope>
    <source>
        <strain evidence="3 4">ATCC 11539</strain>
    </source>
</reference>
<dbReference type="STRING" id="670483.S7QKS1"/>
<dbReference type="OrthoDB" id="3797628at2759"/>
<feature type="compositionally biased region" description="Pro residues" evidence="1">
    <location>
        <begin position="93"/>
        <end position="104"/>
    </location>
</feature>
<dbReference type="eggNOG" id="KOG0845">
    <property type="taxonomic scope" value="Eukaryota"/>
</dbReference>
<feature type="compositionally biased region" description="Low complexity" evidence="1">
    <location>
        <begin position="140"/>
        <end position="151"/>
    </location>
</feature>
<dbReference type="GeneID" id="19303252"/>
<feature type="compositionally biased region" description="Acidic residues" evidence="1">
    <location>
        <begin position="53"/>
        <end position="66"/>
    </location>
</feature>
<dbReference type="EMBL" id="KB469296">
    <property type="protein sequence ID" value="EPQ60401.1"/>
    <property type="molecule type" value="Genomic_DNA"/>
</dbReference>
<protein>
    <recommendedName>
        <fullName evidence="2">Nuclear pore complex protein NUP96 C-terminal domain-containing protein</fullName>
    </recommendedName>
</protein>
<feature type="region of interest" description="Disordered" evidence="1">
    <location>
        <begin position="1"/>
        <end position="110"/>
    </location>
</feature>
<accession>S7QKS1</accession>
<evidence type="ECO:0000259" key="2">
    <source>
        <dbReference type="Pfam" id="PF12110"/>
    </source>
</evidence>
<dbReference type="AlphaFoldDB" id="S7QKS1"/>
<evidence type="ECO:0000256" key="1">
    <source>
        <dbReference type="SAM" id="MobiDB-lite"/>
    </source>
</evidence>
<dbReference type="Pfam" id="PF12110">
    <property type="entry name" value="Nup96"/>
    <property type="match status" value="1"/>
</dbReference>